<name>A0A090LA21_STRRB</name>
<feature type="signal peptide" evidence="1">
    <location>
        <begin position="1"/>
        <end position="19"/>
    </location>
</feature>
<dbReference type="Gene3D" id="3.40.33.10">
    <property type="entry name" value="CAP"/>
    <property type="match status" value="1"/>
</dbReference>
<evidence type="ECO:0000313" key="4">
    <source>
        <dbReference type="Proteomes" id="UP000035682"/>
    </source>
</evidence>
<reference evidence="3 4" key="1">
    <citation type="submission" date="2014-09" db="EMBL/GenBank/DDBJ databases">
        <authorList>
            <person name="Martin A.A."/>
        </authorList>
    </citation>
    <scope>NUCLEOTIDE SEQUENCE</scope>
    <source>
        <strain evidence="4">ED321</strain>
        <strain evidence="3">ED321 Heterogonic</strain>
    </source>
</reference>
<evidence type="ECO:0000313" key="6">
    <source>
        <dbReference type="WormBase" id="SRAE_2000125500"/>
    </source>
</evidence>
<gene>
    <name evidence="3 5 6" type="ORF">SRAE_2000125500</name>
</gene>
<dbReference type="CTD" id="36378951"/>
<dbReference type="RefSeq" id="XP_024505787.1">
    <property type="nucleotide sequence ID" value="XM_024652184.1"/>
</dbReference>
<dbReference type="InterPro" id="IPR055805">
    <property type="entry name" value="DUF7381"/>
</dbReference>
<dbReference type="InterPro" id="IPR035940">
    <property type="entry name" value="CAP_sf"/>
</dbReference>
<protein>
    <submittedName>
        <fullName evidence="3 5">CAP domain-containing protein</fullName>
    </submittedName>
</protein>
<proteinExistence type="predicted"/>
<sequence>MNLSILTIVLIYFASNSDGNVFFSVPFYQHFNSYSSRYEYRGKNFFKLKNLIRKVSLDFPEVPYKSILLKRELITYQGIVNDTRRDHRYLQVHINGKSEYIILPPHHVVVEFYMHCGMKTFYCNKSPFKTYREARIYCELLEEFSKFKSQHILLGKNPLASRIWRNTWRDCYYKCFSQNHFEELTIRFLRELNMIRNINHYFPISYNKTLEFIAQNHALMNAKKNKLLVSDGERNKIYEVAAFISPVLASLQINKWYNSYLEEQVYKNNSIKKRKKESKYFHLLLSPGITEVGFGVILYRKTLSILITFM</sequence>
<dbReference type="AlphaFoldDB" id="A0A090LA21"/>
<organism evidence="3">
    <name type="scientific">Strongyloides ratti</name>
    <name type="common">Parasitic roundworm</name>
    <dbReference type="NCBI Taxonomy" id="34506"/>
    <lineage>
        <taxon>Eukaryota</taxon>
        <taxon>Metazoa</taxon>
        <taxon>Ecdysozoa</taxon>
        <taxon>Nematoda</taxon>
        <taxon>Chromadorea</taxon>
        <taxon>Rhabditida</taxon>
        <taxon>Tylenchina</taxon>
        <taxon>Panagrolaimomorpha</taxon>
        <taxon>Strongyloidoidea</taxon>
        <taxon>Strongyloididae</taxon>
        <taxon>Strongyloides</taxon>
    </lineage>
</organism>
<evidence type="ECO:0000313" key="3">
    <source>
        <dbReference type="EMBL" id="CEF66587.2"/>
    </source>
</evidence>
<dbReference type="Proteomes" id="UP000035682">
    <property type="component" value="Unplaced"/>
</dbReference>
<dbReference type="WormBase" id="SRAE_2000125500">
    <property type="protein sequence ID" value="SRP03244"/>
    <property type="gene ID" value="WBGene00261457"/>
</dbReference>
<dbReference type="WBParaSite" id="SRAE_2000125500.1">
    <property type="protein sequence ID" value="SRAE_2000125500.1"/>
    <property type="gene ID" value="WBGene00261457"/>
</dbReference>
<evidence type="ECO:0000256" key="1">
    <source>
        <dbReference type="SAM" id="SignalP"/>
    </source>
</evidence>
<dbReference type="GeneID" id="36378951"/>
<dbReference type="SUPFAM" id="SSF55797">
    <property type="entry name" value="PR-1-like"/>
    <property type="match status" value="1"/>
</dbReference>
<keyword evidence="4" id="KW-1185">Reference proteome</keyword>
<accession>A0A090LA21</accession>
<evidence type="ECO:0000259" key="2">
    <source>
        <dbReference type="Pfam" id="PF24100"/>
    </source>
</evidence>
<keyword evidence="1" id="KW-0732">Signal</keyword>
<evidence type="ECO:0000313" key="5">
    <source>
        <dbReference type="WBParaSite" id="SRAE_2000125500.1"/>
    </source>
</evidence>
<dbReference type="Pfam" id="PF24100">
    <property type="entry name" value="DUF7381"/>
    <property type="match status" value="1"/>
</dbReference>
<dbReference type="EMBL" id="LN609529">
    <property type="protein sequence ID" value="CEF66587.2"/>
    <property type="molecule type" value="Genomic_DNA"/>
</dbReference>
<feature type="domain" description="DUF7381" evidence="2">
    <location>
        <begin position="20"/>
        <end position="139"/>
    </location>
</feature>
<reference evidence="5" key="2">
    <citation type="submission" date="2020-12" db="UniProtKB">
        <authorList>
            <consortium name="WormBaseParasite"/>
        </authorList>
    </citation>
    <scope>IDENTIFICATION</scope>
</reference>
<feature type="chain" id="PRO_5015030584" evidence="1">
    <location>
        <begin position="20"/>
        <end position="310"/>
    </location>
</feature>